<accession>A0A401U3E6</accession>
<dbReference type="Proteomes" id="UP000287033">
    <property type="component" value="Unassembled WGS sequence"/>
</dbReference>
<dbReference type="AlphaFoldDB" id="A0A401U3E6"/>
<comment type="caution">
    <text evidence="2">The sequence shown here is derived from an EMBL/GenBank/DDBJ whole genome shotgun (WGS) entry which is preliminary data.</text>
</comment>
<feature type="compositionally biased region" description="Basic and acidic residues" evidence="1">
    <location>
        <begin position="1"/>
        <end position="10"/>
    </location>
</feature>
<feature type="non-terminal residue" evidence="2">
    <location>
        <position position="1"/>
    </location>
</feature>
<sequence>QHHSLVDRKGPAAHPARHQLGDVGVDGDDLDADSDPGDEAPQQEAARRGLARHDDGRCAVEQQRVSEDGLAPVTIGEEAEAEGADEQAGESRRDEGADAGEAEEGLRRRGHQPAAREARRDIAGEEQIVDFEATAEREQNHQPPDIAGRRQRLEPS</sequence>
<reference evidence="2 3" key="1">
    <citation type="journal article" date="2018" name="Nat. Ecol. Evol.">
        <title>Shark genomes provide insights into elasmobranch evolution and the origin of vertebrates.</title>
        <authorList>
            <person name="Hara Y"/>
            <person name="Yamaguchi K"/>
            <person name="Onimaru K"/>
            <person name="Kadota M"/>
            <person name="Koyanagi M"/>
            <person name="Keeley SD"/>
            <person name="Tatsumi K"/>
            <person name="Tanaka K"/>
            <person name="Motone F"/>
            <person name="Kageyama Y"/>
            <person name="Nozu R"/>
            <person name="Adachi N"/>
            <person name="Nishimura O"/>
            <person name="Nakagawa R"/>
            <person name="Tanegashima C"/>
            <person name="Kiyatake I"/>
            <person name="Matsumoto R"/>
            <person name="Murakumo K"/>
            <person name="Nishida K"/>
            <person name="Terakita A"/>
            <person name="Kuratani S"/>
            <person name="Sato K"/>
            <person name="Hyodo S Kuraku.S."/>
        </authorList>
    </citation>
    <scope>NUCLEOTIDE SEQUENCE [LARGE SCALE GENOMIC DNA]</scope>
</reference>
<protein>
    <submittedName>
        <fullName evidence="2">Uncharacterized protein</fullName>
    </submittedName>
</protein>
<feature type="compositionally biased region" description="Acidic residues" evidence="1">
    <location>
        <begin position="77"/>
        <end position="88"/>
    </location>
</feature>
<dbReference type="EMBL" id="BEZZ01261129">
    <property type="protein sequence ID" value="GCC49454.1"/>
    <property type="molecule type" value="Genomic_DNA"/>
</dbReference>
<feature type="compositionally biased region" description="Acidic residues" evidence="1">
    <location>
        <begin position="25"/>
        <end position="38"/>
    </location>
</feature>
<gene>
    <name evidence="2" type="ORF">chiPu_0033376</name>
</gene>
<feature type="compositionally biased region" description="Basic and acidic residues" evidence="1">
    <location>
        <begin position="114"/>
        <end position="123"/>
    </location>
</feature>
<name>A0A401U3E6_CHIPU</name>
<keyword evidence="3" id="KW-1185">Reference proteome</keyword>
<proteinExistence type="predicted"/>
<feature type="compositionally biased region" description="Basic and acidic residues" evidence="1">
    <location>
        <begin position="147"/>
        <end position="156"/>
    </location>
</feature>
<evidence type="ECO:0000313" key="2">
    <source>
        <dbReference type="EMBL" id="GCC49454.1"/>
    </source>
</evidence>
<feature type="region of interest" description="Disordered" evidence="1">
    <location>
        <begin position="1"/>
        <end position="156"/>
    </location>
</feature>
<feature type="compositionally biased region" description="Basic and acidic residues" evidence="1">
    <location>
        <begin position="45"/>
        <end position="58"/>
    </location>
</feature>
<evidence type="ECO:0000313" key="3">
    <source>
        <dbReference type="Proteomes" id="UP000287033"/>
    </source>
</evidence>
<organism evidence="2 3">
    <name type="scientific">Chiloscyllium punctatum</name>
    <name type="common">Brownbanded bambooshark</name>
    <name type="synonym">Hemiscyllium punctatum</name>
    <dbReference type="NCBI Taxonomy" id="137246"/>
    <lineage>
        <taxon>Eukaryota</taxon>
        <taxon>Metazoa</taxon>
        <taxon>Chordata</taxon>
        <taxon>Craniata</taxon>
        <taxon>Vertebrata</taxon>
        <taxon>Chondrichthyes</taxon>
        <taxon>Elasmobranchii</taxon>
        <taxon>Galeomorphii</taxon>
        <taxon>Galeoidea</taxon>
        <taxon>Orectolobiformes</taxon>
        <taxon>Hemiscylliidae</taxon>
        <taxon>Chiloscyllium</taxon>
    </lineage>
</organism>
<evidence type="ECO:0000256" key="1">
    <source>
        <dbReference type="SAM" id="MobiDB-lite"/>
    </source>
</evidence>